<protein>
    <submittedName>
        <fullName evidence="2">GCN5-related N-acetyltransferase</fullName>
    </submittedName>
</protein>
<dbReference type="InterPro" id="IPR016181">
    <property type="entry name" value="Acyl_CoA_acyltransferase"/>
</dbReference>
<dbReference type="EMBL" id="CP001739">
    <property type="protein sequence ID" value="ACZ10959.1"/>
    <property type="molecule type" value="Genomic_DNA"/>
</dbReference>
<dbReference type="Proteomes" id="UP000000845">
    <property type="component" value="Chromosome"/>
</dbReference>
<sequence>MEKISETERLVIKEVTYEDFDNLSVMLKDLEVMYAWEHSFSDEEVKEWIDNNIKSYREDGTGYFTIIEKESGRFAGQAGLHYSVVQDKRILEIGYIFMKEFWNKGYAYEAAMFFIKQAFHKMEEKEIYALIRPENYRSSGLAEKLGFNKISSFVKRYKEKDMIHDIYILKKDSK</sequence>
<dbReference type="HOGENOM" id="CLU_013985_3_1_0"/>
<gene>
    <name evidence="2" type="ordered locus">Sterm_4127</name>
</gene>
<dbReference type="InterPro" id="IPR000182">
    <property type="entry name" value="GNAT_dom"/>
</dbReference>
<dbReference type="Pfam" id="PF13302">
    <property type="entry name" value="Acetyltransf_3"/>
    <property type="match status" value="1"/>
</dbReference>
<reference evidence="2 3" key="2">
    <citation type="journal article" date="2010" name="Stand. Genomic Sci.">
        <title>Complete genome sequence of Sebaldella termitidis type strain (NCTC 11300).</title>
        <authorList>
            <person name="Harmon-Smith M."/>
            <person name="Celia L."/>
            <person name="Chertkov O."/>
            <person name="Lapidus A."/>
            <person name="Copeland A."/>
            <person name="Glavina Del Rio T."/>
            <person name="Nolan M."/>
            <person name="Lucas S."/>
            <person name="Tice H."/>
            <person name="Cheng J.F."/>
            <person name="Han C."/>
            <person name="Detter J.C."/>
            <person name="Bruce D."/>
            <person name="Goodwin L."/>
            <person name="Pitluck S."/>
            <person name="Pati A."/>
            <person name="Liolios K."/>
            <person name="Ivanova N."/>
            <person name="Mavromatis K."/>
            <person name="Mikhailova N."/>
            <person name="Chen A."/>
            <person name="Palaniappan K."/>
            <person name="Land M."/>
            <person name="Hauser L."/>
            <person name="Chang Y.J."/>
            <person name="Jeffries C.D."/>
            <person name="Brettin T."/>
            <person name="Goker M."/>
            <person name="Beck B."/>
            <person name="Bristow J."/>
            <person name="Eisen J.A."/>
            <person name="Markowitz V."/>
            <person name="Hugenholtz P."/>
            <person name="Kyrpides N.C."/>
            <person name="Klenk H.P."/>
            <person name="Chen F."/>
        </authorList>
    </citation>
    <scope>NUCLEOTIDE SEQUENCE [LARGE SCALE GENOMIC DNA]</scope>
    <source>
        <strain evidence="3">ATCC 33386 / NCTC 11300</strain>
    </source>
</reference>
<dbReference type="KEGG" id="str:Sterm_4127"/>
<dbReference type="Gene3D" id="3.40.630.30">
    <property type="match status" value="1"/>
</dbReference>
<dbReference type="AlphaFoldDB" id="D1AGK7"/>
<dbReference type="RefSeq" id="WP_012863534.1">
    <property type="nucleotide sequence ID" value="NC_013517.1"/>
</dbReference>
<proteinExistence type="predicted"/>
<dbReference type="PROSITE" id="PS51186">
    <property type="entry name" value="GNAT"/>
    <property type="match status" value="1"/>
</dbReference>
<reference evidence="3" key="1">
    <citation type="submission" date="2009-09" db="EMBL/GenBank/DDBJ databases">
        <title>The complete chromosome of Sebaldella termitidis ATCC 33386.</title>
        <authorList>
            <consortium name="US DOE Joint Genome Institute (JGI-PGF)"/>
            <person name="Lucas S."/>
            <person name="Copeland A."/>
            <person name="Lapidus A."/>
            <person name="Glavina del Rio T."/>
            <person name="Dalin E."/>
            <person name="Tice H."/>
            <person name="Bruce D."/>
            <person name="Goodwin L."/>
            <person name="Pitluck S."/>
            <person name="Kyrpides N."/>
            <person name="Mavromatis K."/>
            <person name="Ivanova N."/>
            <person name="Mikhailova N."/>
            <person name="Sims D."/>
            <person name="Meincke L."/>
            <person name="Brettin T."/>
            <person name="Detter J.C."/>
            <person name="Han C."/>
            <person name="Larimer F."/>
            <person name="Land M."/>
            <person name="Hauser L."/>
            <person name="Markowitz V."/>
            <person name="Cheng J.F."/>
            <person name="Hugenholtz P."/>
            <person name="Woyke T."/>
            <person name="Wu D."/>
            <person name="Eisen J.A."/>
        </authorList>
    </citation>
    <scope>NUCLEOTIDE SEQUENCE [LARGE SCALE GENOMIC DNA]</scope>
    <source>
        <strain evidence="3">ATCC 33386 / NCTC 11300</strain>
    </source>
</reference>
<dbReference type="SUPFAM" id="SSF55729">
    <property type="entry name" value="Acyl-CoA N-acyltransferases (Nat)"/>
    <property type="match status" value="1"/>
</dbReference>
<organism evidence="2 3">
    <name type="scientific">Sebaldella termitidis (strain ATCC 33386 / NCTC 11300)</name>
    <dbReference type="NCBI Taxonomy" id="526218"/>
    <lineage>
        <taxon>Bacteria</taxon>
        <taxon>Fusobacteriati</taxon>
        <taxon>Fusobacteriota</taxon>
        <taxon>Fusobacteriia</taxon>
        <taxon>Fusobacteriales</taxon>
        <taxon>Leptotrichiaceae</taxon>
        <taxon>Sebaldella</taxon>
    </lineage>
</organism>
<accession>D1AGK7</accession>
<dbReference type="PANTHER" id="PTHR43792:SF1">
    <property type="entry name" value="N-ACETYLTRANSFERASE DOMAIN-CONTAINING PROTEIN"/>
    <property type="match status" value="1"/>
</dbReference>
<evidence type="ECO:0000313" key="3">
    <source>
        <dbReference type="Proteomes" id="UP000000845"/>
    </source>
</evidence>
<name>D1AGK7_SEBTE</name>
<dbReference type="PANTHER" id="PTHR43792">
    <property type="entry name" value="GNAT FAMILY, PUTATIVE (AFU_ORTHOLOGUE AFUA_3G00765)-RELATED-RELATED"/>
    <property type="match status" value="1"/>
</dbReference>
<dbReference type="STRING" id="526218.Sterm_4127"/>
<keyword evidence="3" id="KW-1185">Reference proteome</keyword>
<evidence type="ECO:0000313" key="2">
    <source>
        <dbReference type="EMBL" id="ACZ10959.1"/>
    </source>
</evidence>
<evidence type="ECO:0000259" key="1">
    <source>
        <dbReference type="PROSITE" id="PS51186"/>
    </source>
</evidence>
<dbReference type="GO" id="GO:0016747">
    <property type="term" value="F:acyltransferase activity, transferring groups other than amino-acyl groups"/>
    <property type="evidence" value="ECO:0007669"/>
    <property type="project" value="InterPro"/>
</dbReference>
<feature type="domain" description="N-acetyltransferase" evidence="1">
    <location>
        <begin position="10"/>
        <end position="167"/>
    </location>
</feature>
<dbReference type="InterPro" id="IPR051531">
    <property type="entry name" value="N-acetyltransferase"/>
</dbReference>
<dbReference type="eggNOG" id="COG1670">
    <property type="taxonomic scope" value="Bacteria"/>
</dbReference>